<dbReference type="OrthoDB" id="5540854at2"/>
<dbReference type="PANTHER" id="PTHR35368">
    <property type="entry name" value="HYDROPEROXIDE REDUCTASE"/>
    <property type="match status" value="1"/>
</dbReference>
<dbReference type="InterPro" id="IPR036102">
    <property type="entry name" value="OsmC/Ohrsf"/>
</dbReference>
<organism evidence="1 2">
    <name type="scientific">Poriferisphaera corsica</name>
    <dbReference type="NCBI Taxonomy" id="2528020"/>
    <lineage>
        <taxon>Bacteria</taxon>
        <taxon>Pseudomonadati</taxon>
        <taxon>Planctomycetota</taxon>
        <taxon>Phycisphaerae</taxon>
        <taxon>Phycisphaerales</taxon>
        <taxon>Phycisphaeraceae</taxon>
        <taxon>Poriferisphaera</taxon>
    </lineage>
</organism>
<evidence type="ECO:0000313" key="1">
    <source>
        <dbReference type="EMBL" id="QDU34433.1"/>
    </source>
</evidence>
<evidence type="ECO:0000313" key="2">
    <source>
        <dbReference type="Proteomes" id="UP000317369"/>
    </source>
</evidence>
<accession>A0A517YW20</accession>
<dbReference type="InterPro" id="IPR015946">
    <property type="entry name" value="KH_dom-like_a/b"/>
</dbReference>
<dbReference type="EMBL" id="CP036425">
    <property type="protein sequence ID" value="QDU34433.1"/>
    <property type="molecule type" value="Genomic_DNA"/>
</dbReference>
<dbReference type="Pfam" id="PF02566">
    <property type="entry name" value="OsmC"/>
    <property type="match status" value="1"/>
</dbReference>
<dbReference type="Proteomes" id="UP000317369">
    <property type="component" value="Chromosome"/>
</dbReference>
<keyword evidence="2" id="KW-1185">Reference proteome</keyword>
<dbReference type="PANTHER" id="PTHR35368:SF1">
    <property type="entry name" value="HYDROPEROXIDE REDUCTASE"/>
    <property type="match status" value="1"/>
</dbReference>
<dbReference type="NCBIfam" id="NF041052">
    <property type="entry name" value="OsmC_like_Se"/>
    <property type="match status" value="1"/>
</dbReference>
<proteinExistence type="predicted"/>
<dbReference type="InterPro" id="IPR052924">
    <property type="entry name" value="OsmC/Ohr_hydroprdx_reductase"/>
</dbReference>
<sequence>MSTQKTIVTPIEYMPDPETYPIKPAKKSKEGLDLEVNVIAEMVPEQGLLKRCYVQPNIPTFGAFELLCDEGLSIGGSNLAPAPLAYLAAGIAFCFLTHLKGYADYKQLKIFNIKLEQKMKFQSRIPGMTSDTGGQMEGYPNGLETNVIIDSDESPETINEMIKVSEKACMAAQTVVNAVPSTINIFQNGIQI</sequence>
<dbReference type="InterPro" id="IPR003718">
    <property type="entry name" value="OsmC/Ohr_fam"/>
</dbReference>
<dbReference type="SUPFAM" id="SSF82784">
    <property type="entry name" value="OsmC-like"/>
    <property type="match status" value="1"/>
</dbReference>
<dbReference type="KEGG" id="pcor:KS4_25030"/>
<dbReference type="AlphaFoldDB" id="A0A517YW20"/>
<reference evidence="1 2" key="1">
    <citation type="submission" date="2019-02" db="EMBL/GenBank/DDBJ databases">
        <title>Deep-cultivation of Planctomycetes and their phenomic and genomic characterization uncovers novel biology.</title>
        <authorList>
            <person name="Wiegand S."/>
            <person name="Jogler M."/>
            <person name="Boedeker C."/>
            <person name="Pinto D."/>
            <person name="Vollmers J."/>
            <person name="Rivas-Marin E."/>
            <person name="Kohn T."/>
            <person name="Peeters S.H."/>
            <person name="Heuer A."/>
            <person name="Rast P."/>
            <person name="Oberbeckmann S."/>
            <person name="Bunk B."/>
            <person name="Jeske O."/>
            <person name="Meyerdierks A."/>
            <person name="Storesund J.E."/>
            <person name="Kallscheuer N."/>
            <person name="Luecker S."/>
            <person name="Lage O.M."/>
            <person name="Pohl T."/>
            <person name="Merkel B.J."/>
            <person name="Hornburger P."/>
            <person name="Mueller R.-W."/>
            <person name="Bruemmer F."/>
            <person name="Labrenz M."/>
            <person name="Spormann A.M."/>
            <person name="Op den Camp H."/>
            <person name="Overmann J."/>
            <person name="Amann R."/>
            <person name="Jetten M.S.M."/>
            <person name="Mascher T."/>
            <person name="Medema M.H."/>
            <person name="Devos D.P."/>
            <person name="Kaster A.-K."/>
            <person name="Ovreas L."/>
            <person name="Rohde M."/>
            <person name="Galperin M.Y."/>
            <person name="Jogler C."/>
        </authorList>
    </citation>
    <scope>NUCLEOTIDE SEQUENCE [LARGE SCALE GENOMIC DNA]</scope>
    <source>
        <strain evidence="1 2">KS4</strain>
    </source>
</reference>
<dbReference type="Gene3D" id="3.30.300.20">
    <property type="match status" value="1"/>
</dbReference>
<name>A0A517YW20_9BACT</name>
<gene>
    <name evidence="1" type="ORF">KS4_25030</name>
</gene>
<dbReference type="RefSeq" id="WP_145078235.1">
    <property type="nucleotide sequence ID" value="NZ_CP036425.1"/>
</dbReference>
<protein>
    <submittedName>
        <fullName evidence="1">OsmC-like protein</fullName>
    </submittedName>
</protein>